<dbReference type="GO" id="GO:0017004">
    <property type="term" value="P:cytochrome complex assembly"/>
    <property type="evidence" value="ECO:0007669"/>
    <property type="project" value="UniProtKB-KW"/>
</dbReference>
<evidence type="ECO:0000259" key="8">
    <source>
        <dbReference type="Pfam" id="PF05140"/>
    </source>
</evidence>
<feature type="transmembrane region" description="Helical" evidence="6">
    <location>
        <begin position="49"/>
        <end position="67"/>
    </location>
</feature>
<feature type="transmembrane region" description="Helical" evidence="6">
    <location>
        <begin position="908"/>
        <end position="928"/>
    </location>
</feature>
<feature type="transmembrane region" description="Helical" evidence="6">
    <location>
        <begin position="1010"/>
        <end position="1028"/>
    </location>
</feature>
<keyword evidence="4 6" id="KW-1133">Transmembrane helix</keyword>
<comment type="subcellular location">
    <subcellularLocation>
        <location evidence="1">Membrane</location>
        <topology evidence="1">Multi-pass membrane protein</topology>
    </subcellularLocation>
</comment>
<gene>
    <name evidence="9" type="primary">ccsA</name>
    <name evidence="9" type="ORF">IPP15_10900</name>
</gene>
<feature type="transmembrane region" description="Helical" evidence="6">
    <location>
        <begin position="79"/>
        <end position="99"/>
    </location>
</feature>
<dbReference type="GO" id="GO:0020037">
    <property type="term" value="F:heme binding"/>
    <property type="evidence" value="ECO:0007669"/>
    <property type="project" value="InterPro"/>
</dbReference>
<feature type="domain" description="ResB-like" evidence="8">
    <location>
        <begin position="342"/>
        <end position="417"/>
    </location>
</feature>
<evidence type="ECO:0000256" key="3">
    <source>
        <dbReference type="ARBA" id="ARBA00022748"/>
    </source>
</evidence>
<dbReference type="EMBL" id="JADKGY010000008">
    <property type="protein sequence ID" value="MBK9982909.1"/>
    <property type="molecule type" value="Genomic_DNA"/>
</dbReference>
<protein>
    <submittedName>
        <fullName evidence="9">Cytochrome c biogenesis protein CcsA</fullName>
    </submittedName>
</protein>
<evidence type="ECO:0000256" key="5">
    <source>
        <dbReference type="ARBA" id="ARBA00023136"/>
    </source>
</evidence>
<feature type="transmembrane region" description="Helical" evidence="6">
    <location>
        <begin position="734"/>
        <end position="753"/>
    </location>
</feature>
<evidence type="ECO:0000256" key="1">
    <source>
        <dbReference type="ARBA" id="ARBA00004141"/>
    </source>
</evidence>
<feature type="domain" description="ResB-like" evidence="8">
    <location>
        <begin position="75"/>
        <end position="134"/>
    </location>
</feature>
<dbReference type="PANTHER" id="PTHR30071">
    <property type="entry name" value="HEME EXPORTER PROTEIN C"/>
    <property type="match status" value="1"/>
</dbReference>
<sequence>MMKKILYKLFSTSAGGLYMILFALSIGAATFVENDFGTSSAQKLIFKTHWFELLLLLFGITILVNIIRFKMVRQKKWTTLMFHAAILIILLGSAITRFVSYEGSMHIREDNSSNTFISSDTHLLFDAQQNGKSFRFDEPVLFASLGKNHFKKSYQIGNDLIDVELSEFIPNPEKSLETSADGPAVIKLVIAGNNGREEYFLKEGDYKNLNGTWFNFGNPEQAEAINIYFRNDSLSFKTPEIISQMVMATQRKDTIYPGGYQPLLVRSLYSNAKINFVIGDFNPHAELVMKAGDRKMKSESVAALKLNVSIDGNPSTVYVYGNKGVEGEPQKVTGGTTELLISYGAKRIQLPFSIKLRDFIMDRYPGTNSASSYASEVTLIDPRNNLKRDQRIYMNNILNYGGYRFFQSSFDQDELGTVLSVNHDYWGTKISYLGYIMLTLGFGLTLFNKKSRFRELSNRLKDIRLSEKTAAGMILLLMFVLPAKPFANNVNEINLHVIPKEHAEAFGRLLVQDQKGRMKPMNTVTNEVLRKVSRKEGLYGLSSDQVFLGMMLYPEEWTQQPMIKIGSQPDIRKLIPSKGDLASFNDFFATNGQYVLNEQVRRAFSLPAIDRTLFDKEIMKIDERVNILNMVFNGSIARIYPVENDPSKTWLTPADVIQHADEYGSESFVHKFFSNYVSTVVDAENTQDWSAANQQIESLHRYQQEMGGDILISQKKVDMEILLNKMHVFSRLTMAYGLLGLIFLFLFFSKVFLPKLNLKWPTRIAFYLLAACFTAHVIGLGLRWYISGRAPWSNGYESMIYIGFTTMLAGLIFARKSIGGLAATSILASTILMVAGLSWLDPEITPLVPVLKSYWLTIHVSMEAGSYGFLMLGAIIGLLNLLLMIFLTKSNEGRIFRTIKEMTFISEMTLIGGLFMVSTGTYLGGVWANESWGRYWGWDAKETWALVTTLVYAFILHMRFIPGLRGLYAFNLASLFGFASVMMTYFGVNYYLSGLHSYAAGDPVPIPPSVYYTALTFTVISLLGYWKYRRITA</sequence>
<evidence type="ECO:0000256" key="6">
    <source>
        <dbReference type="SAM" id="Phobius"/>
    </source>
</evidence>
<evidence type="ECO:0000256" key="2">
    <source>
        <dbReference type="ARBA" id="ARBA00022692"/>
    </source>
</evidence>
<keyword evidence="5 6" id="KW-0472">Membrane</keyword>
<evidence type="ECO:0000313" key="9">
    <source>
        <dbReference type="EMBL" id="MBK9982909.1"/>
    </source>
</evidence>
<dbReference type="AlphaFoldDB" id="A0A9D7SY10"/>
<proteinExistence type="predicted"/>
<dbReference type="Pfam" id="PF01578">
    <property type="entry name" value="Cytochrom_C_asm"/>
    <property type="match status" value="1"/>
</dbReference>
<reference evidence="9 10" key="1">
    <citation type="submission" date="2020-10" db="EMBL/GenBank/DDBJ databases">
        <title>Connecting structure to function with the recovery of over 1000 high-quality activated sludge metagenome-assembled genomes encoding full-length rRNA genes using long-read sequencing.</title>
        <authorList>
            <person name="Singleton C.M."/>
            <person name="Petriglieri F."/>
            <person name="Kristensen J.M."/>
            <person name="Kirkegaard R.H."/>
            <person name="Michaelsen T.Y."/>
            <person name="Andersen M.H."/>
            <person name="Karst S.M."/>
            <person name="Dueholm M.S."/>
            <person name="Nielsen P.H."/>
            <person name="Albertsen M."/>
        </authorList>
    </citation>
    <scope>NUCLEOTIDE SEQUENCE [LARGE SCALE GENOMIC DNA]</scope>
    <source>
        <strain evidence="9">Ribe_18-Q3-R11-54_MAXAC.273</strain>
    </source>
</reference>
<feature type="transmembrane region" description="Helical" evidence="6">
    <location>
        <begin position="7"/>
        <end position="29"/>
    </location>
</feature>
<dbReference type="InterPro" id="IPR007816">
    <property type="entry name" value="ResB-like_domain"/>
</dbReference>
<keyword evidence="2 6" id="KW-0812">Transmembrane</keyword>
<dbReference type="InterPro" id="IPR002541">
    <property type="entry name" value="Cyt_c_assembly"/>
</dbReference>
<organism evidence="9 10">
    <name type="scientific">Candidatus Opimibacter skivensis</name>
    <dbReference type="NCBI Taxonomy" id="2982028"/>
    <lineage>
        <taxon>Bacteria</taxon>
        <taxon>Pseudomonadati</taxon>
        <taxon>Bacteroidota</taxon>
        <taxon>Saprospiria</taxon>
        <taxon>Saprospirales</taxon>
        <taxon>Saprospiraceae</taxon>
        <taxon>Candidatus Opimibacter</taxon>
    </lineage>
</organism>
<dbReference type="PANTHER" id="PTHR30071:SF1">
    <property type="entry name" value="CYTOCHROME B_B6 PROTEIN-RELATED"/>
    <property type="match status" value="1"/>
</dbReference>
<evidence type="ECO:0000256" key="4">
    <source>
        <dbReference type="ARBA" id="ARBA00022989"/>
    </source>
</evidence>
<accession>A0A9D7SY10</accession>
<feature type="transmembrane region" description="Helical" evidence="6">
    <location>
        <begin position="821"/>
        <end position="840"/>
    </location>
</feature>
<keyword evidence="3" id="KW-0201">Cytochrome c-type biogenesis</keyword>
<feature type="transmembrane region" description="Helical" evidence="6">
    <location>
        <begin position="943"/>
        <end position="961"/>
    </location>
</feature>
<comment type="caution">
    <text evidence="9">The sequence shown here is derived from an EMBL/GenBank/DDBJ whole genome shotgun (WGS) entry which is preliminary data.</text>
</comment>
<evidence type="ECO:0000313" key="10">
    <source>
        <dbReference type="Proteomes" id="UP000808337"/>
    </source>
</evidence>
<feature type="transmembrane region" description="Helical" evidence="6">
    <location>
        <begin position="765"/>
        <end position="786"/>
    </location>
</feature>
<evidence type="ECO:0000259" key="7">
    <source>
        <dbReference type="Pfam" id="PF01578"/>
    </source>
</evidence>
<feature type="transmembrane region" description="Helical" evidence="6">
    <location>
        <begin position="864"/>
        <end position="887"/>
    </location>
</feature>
<feature type="transmembrane region" description="Helical" evidence="6">
    <location>
        <begin position="968"/>
        <end position="990"/>
    </location>
</feature>
<feature type="transmembrane region" description="Helical" evidence="6">
    <location>
        <begin position="798"/>
        <end position="814"/>
    </location>
</feature>
<dbReference type="GO" id="GO:0005886">
    <property type="term" value="C:plasma membrane"/>
    <property type="evidence" value="ECO:0007669"/>
    <property type="project" value="TreeGrafter"/>
</dbReference>
<name>A0A9D7SY10_9BACT</name>
<dbReference type="InterPro" id="IPR045062">
    <property type="entry name" value="Cyt_c_biogenesis_CcsA/CcmC"/>
</dbReference>
<dbReference type="Proteomes" id="UP000808337">
    <property type="component" value="Unassembled WGS sequence"/>
</dbReference>
<feature type="domain" description="Cytochrome c assembly protein" evidence="7">
    <location>
        <begin position="792"/>
        <end position="996"/>
    </location>
</feature>
<dbReference type="Pfam" id="PF05140">
    <property type="entry name" value="ResB"/>
    <property type="match status" value="2"/>
</dbReference>